<evidence type="ECO:0000313" key="2">
    <source>
        <dbReference type="EMBL" id="TEB38120.1"/>
    </source>
</evidence>
<dbReference type="PROSITE" id="PS51186">
    <property type="entry name" value="GNAT"/>
    <property type="match status" value="1"/>
</dbReference>
<dbReference type="EMBL" id="QPFP01000003">
    <property type="protein sequence ID" value="TEB38120.1"/>
    <property type="molecule type" value="Genomic_DNA"/>
</dbReference>
<dbReference type="Pfam" id="PF08445">
    <property type="entry name" value="FR47"/>
    <property type="match status" value="1"/>
</dbReference>
<protein>
    <recommendedName>
        <fullName evidence="1">N-acetyltransferase domain-containing protein</fullName>
    </recommendedName>
</protein>
<gene>
    <name evidence="2" type="ORF">FA13DRAFT_1761428</name>
</gene>
<reference evidence="2 3" key="1">
    <citation type="journal article" date="2019" name="Nat. Ecol. Evol.">
        <title>Megaphylogeny resolves global patterns of mushroom evolution.</title>
        <authorList>
            <person name="Varga T."/>
            <person name="Krizsan K."/>
            <person name="Foldi C."/>
            <person name="Dima B."/>
            <person name="Sanchez-Garcia M."/>
            <person name="Sanchez-Ramirez S."/>
            <person name="Szollosi G.J."/>
            <person name="Szarkandi J.G."/>
            <person name="Papp V."/>
            <person name="Albert L."/>
            <person name="Andreopoulos W."/>
            <person name="Angelini C."/>
            <person name="Antonin V."/>
            <person name="Barry K.W."/>
            <person name="Bougher N.L."/>
            <person name="Buchanan P."/>
            <person name="Buyck B."/>
            <person name="Bense V."/>
            <person name="Catcheside P."/>
            <person name="Chovatia M."/>
            <person name="Cooper J."/>
            <person name="Damon W."/>
            <person name="Desjardin D."/>
            <person name="Finy P."/>
            <person name="Geml J."/>
            <person name="Haridas S."/>
            <person name="Hughes K."/>
            <person name="Justo A."/>
            <person name="Karasinski D."/>
            <person name="Kautmanova I."/>
            <person name="Kiss B."/>
            <person name="Kocsube S."/>
            <person name="Kotiranta H."/>
            <person name="LaButti K.M."/>
            <person name="Lechner B.E."/>
            <person name="Liimatainen K."/>
            <person name="Lipzen A."/>
            <person name="Lukacs Z."/>
            <person name="Mihaltcheva S."/>
            <person name="Morgado L.N."/>
            <person name="Niskanen T."/>
            <person name="Noordeloos M.E."/>
            <person name="Ohm R.A."/>
            <person name="Ortiz-Santana B."/>
            <person name="Ovrebo C."/>
            <person name="Racz N."/>
            <person name="Riley R."/>
            <person name="Savchenko A."/>
            <person name="Shiryaev A."/>
            <person name="Soop K."/>
            <person name="Spirin V."/>
            <person name="Szebenyi C."/>
            <person name="Tomsovsky M."/>
            <person name="Tulloss R.E."/>
            <person name="Uehling J."/>
            <person name="Grigoriev I.V."/>
            <person name="Vagvolgyi C."/>
            <person name="Papp T."/>
            <person name="Martin F.M."/>
            <person name="Miettinen O."/>
            <person name="Hibbett D.S."/>
            <person name="Nagy L.G."/>
        </authorList>
    </citation>
    <scope>NUCLEOTIDE SEQUENCE [LARGE SCALE GENOMIC DNA]</scope>
    <source>
        <strain evidence="2 3">FP101781</strain>
    </source>
</reference>
<dbReference type="SUPFAM" id="SSF55729">
    <property type="entry name" value="Acyl-CoA N-acyltransferases (Nat)"/>
    <property type="match status" value="1"/>
</dbReference>
<evidence type="ECO:0000259" key="1">
    <source>
        <dbReference type="PROSITE" id="PS51186"/>
    </source>
</evidence>
<comment type="caution">
    <text evidence="2">The sequence shown here is derived from an EMBL/GenBank/DDBJ whole genome shotgun (WGS) entry which is preliminary data.</text>
</comment>
<keyword evidence="3" id="KW-1185">Reference proteome</keyword>
<organism evidence="2 3">
    <name type="scientific">Coprinellus micaceus</name>
    <name type="common">Glistening ink-cap mushroom</name>
    <name type="synonym">Coprinus micaceus</name>
    <dbReference type="NCBI Taxonomy" id="71717"/>
    <lineage>
        <taxon>Eukaryota</taxon>
        <taxon>Fungi</taxon>
        <taxon>Dikarya</taxon>
        <taxon>Basidiomycota</taxon>
        <taxon>Agaricomycotina</taxon>
        <taxon>Agaricomycetes</taxon>
        <taxon>Agaricomycetidae</taxon>
        <taxon>Agaricales</taxon>
        <taxon>Agaricineae</taxon>
        <taxon>Psathyrellaceae</taxon>
        <taxon>Coprinellus</taxon>
    </lineage>
</organism>
<dbReference type="GO" id="GO:0016747">
    <property type="term" value="F:acyltransferase activity, transferring groups other than amino-acyl groups"/>
    <property type="evidence" value="ECO:0007669"/>
    <property type="project" value="InterPro"/>
</dbReference>
<dbReference type="OrthoDB" id="5372118at2759"/>
<dbReference type="InterPro" id="IPR013653">
    <property type="entry name" value="GCN5-like_dom"/>
</dbReference>
<accession>A0A4Y7TVA2</accession>
<name>A0A4Y7TVA2_COPMI</name>
<dbReference type="InterPro" id="IPR000182">
    <property type="entry name" value="GNAT_dom"/>
</dbReference>
<evidence type="ECO:0000313" key="3">
    <source>
        <dbReference type="Proteomes" id="UP000298030"/>
    </source>
</evidence>
<proteinExistence type="predicted"/>
<feature type="domain" description="N-acetyltransferase" evidence="1">
    <location>
        <begin position="176"/>
        <end position="330"/>
    </location>
</feature>
<dbReference type="InterPro" id="IPR016181">
    <property type="entry name" value="Acyl_CoA_acyltransferase"/>
</dbReference>
<dbReference type="Proteomes" id="UP000298030">
    <property type="component" value="Unassembled WGS sequence"/>
</dbReference>
<sequence>MPAINIETSSPFCEVVTSARGLSPKALSALQADPVKANLILPTYLKARAEEQKNGLPNPENTWFVCYDSPARSRILYVASLTKGMTGDYPLFIFTTASRSSLVKEDVEYAMEIMAEAIDLSVSRERVYSVFAVDLVAAATGIEFYTRPYYDSTISFCSKRDIIQSRQDTVIPGIQYDLCPATWEDIPEIGRLCEMFAAESEPFVLTPRQGQEEGHKLVASQQVWVHRVRNGNGPTEIASIVAFTRNCDKVATITKVYTPPNWRKRGCAERLVRRVCKSLLYSTDPKEHIALFVGNNNPAAKVYARVGFLGLDKSKGPVEGVDRWVEIGFDRRQVQIGQW</sequence>
<dbReference type="Gene3D" id="3.40.630.30">
    <property type="match status" value="1"/>
</dbReference>
<dbReference type="AlphaFoldDB" id="A0A4Y7TVA2"/>